<keyword evidence="3" id="KW-1185">Reference proteome</keyword>
<protein>
    <submittedName>
        <fullName evidence="2">DUF58 domain-containing protein</fullName>
    </submittedName>
</protein>
<keyword evidence="1" id="KW-1133">Transmembrane helix</keyword>
<feature type="transmembrane region" description="Helical" evidence="1">
    <location>
        <begin position="12"/>
        <end position="29"/>
    </location>
</feature>
<gene>
    <name evidence="2" type="ORF">ACFQPF_00550</name>
</gene>
<name>A0ABW2NHL2_9BACL</name>
<proteinExistence type="predicted"/>
<dbReference type="RefSeq" id="WP_379744920.1">
    <property type="nucleotide sequence ID" value="NZ_JBHTCP010000002.1"/>
</dbReference>
<feature type="transmembrane region" description="Helical" evidence="1">
    <location>
        <begin position="35"/>
        <end position="53"/>
    </location>
</feature>
<organism evidence="2 3">
    <name type="scientific">Fictibacillus iocasae</name>
    <dbReference type="NCBI Taxonomy" id="2715437"/>
    <lineage>
        <taxon>Bacteria</taxon>
        <taxon>Bacillati</taxon>
        <taxon>Bacillota</taxon>
        <taxon>Bacilli</taxon>
        <taxon>Bacillales</taxon>
        <taxon>Fictibacillaceae</taxon>
        <taxon>Fictibacillus</taxon>
    </lineage>
</organism>
<evidence type="ECO:0000256" key="1">
    <source>
        <dbReference type="SAM" id="Phobius"/>
    </source>
</evidence>
<evidence type="ECO:0000313" key="3">
    <source>
        <dbReference type="Proteomes" id="UP001596549"/>
    </source>
</evidence>
<comment type="caution">
    <text evidence="2">The sequence shown here is derived from an EMBL/GenBank/DDBJ whole genome shotgun (WGS) entry which is preliminary data.</text>
</comment>
<keyword evidence="1" id="KW-0472">Membrane</keyword>
<dbReference type="PANTHER" id="PTHR34351:SF2">
    <property type="entry name" value="DUF58 DOMAIN-CONTAINING PROTEIN"/>
    <property type="match status" value="1"/>
</dbReference>
<dbReference type="EMBL" id="JBHTCP010000002">
    <property type="protein sequence ID" value="MFC7370165.1"/>
    <property type="molecule type" value="Genomic_DNA"/>
</dbReference>
<sequence length="407" mass="46543">MIWREQHSISRLLQTMLLLVPLILFISIYKGMTALFILGVLVPFLYWGTLAFFKSTKNALYIMNEKRTYRLFPGDTETITLDIGYFGKWPSLNGHLSVSYRDVIKDVNNENNALGDKKLQTFERTISTGSGQQQRCTFHIKGSRRGVTRLNNISLQLRDMFSFGIQYLEYDKLYQTEIVVYPEPLPVFGLEKLHQAGYGDYHTSHSLYEDVTFPSGAREYKTGDSFGRIHWKATARTGDLQTKVYEKTTLFRWTFLFTLPAGQHEKNSMKAEDLEKQISYLAFMCRFASHKNIPFELFINIRVPGPGQIIRMEPGEGKEHLVQVLETLSRIDISSMATSPESMLAKVDGHLLSSQPFVIISGAELSGTACYAYMQRWKKRGGNVYQVAQTGSEAFLLSYFAERRISS</sequence>
<keyword evidence="1" id="KW-0812">Transmembrane</keyword>
<dbReference type="Proteomes" id="UP001596549">
    <property type="component" value="Unassembled WGS sequence"/>
</dbReference>
<dbReference type="PANTHER" id="PTHR34351">
    <property type="entry name" value="SLR1927 PROTEIN-RELATED"/>
    <property type="match status" value="1"/>
</dbReference>
<reference evidence="3" key="1">
    <citation type="journal article" date="2019" name="Int. J. Syst. Evol. Microbiol.">
        <title>The Global Catalogue of Microorganisms (GCM) 10K type strain sequencing project: providing services to taxonomists for standard genome sequencing and annotation.</title>
        <authorList>
            <consortium name="The Broad Institute Genomics Platform"/>
            <consortium name="The Broad Institute Genome Sequencing Center for Infectious Disease"/>
            <person name="Wu L."/>
            <person name="Ma J."/>
        </authorList>
    </citation>
    <scope>NUCLEOTIDE SEQUENCE [LARGE SCALE GENOMIC DNA]</scope>
    <source>
        <strain evidence="3">NBRC 106396</strain>
    </source>
</reference>
<accession>A0ABW2NHL2</accession>
<evidence type="ECO:0000313" key="2">
    <source>
        <dbReference type="EMBL" id="MFC7370165.1"/>
    </source>
</evidence>